<evidence type="ECO:0000313" key="2">
    <source>
        <dbReference type="Proteomes" id="UP001162131"/>
    </source>
</evidence>
<proteinExistence type="predicted"/>
<keyword evidence="2" id="KW-1185">Reference proteome</keyword>
<protein>
    <submittedName>
        <fullName evidence="1">Uncharacterized protein</fullName>
    </submittedName>
</protein>
<accession>A0AAU9JE66</accession>
<evidence type="ECO:0000313" key="1">
    <source>
        <dbReference type="EMBL" id="CAG9323946.1"/>
    </source>
</evidence>
<dbReference type="Proteomes" id="UP001162131">
    <property type="component" value="Unassembled WGS sequence"/>
</dbReference>
<reference evidence="1" key="1">
    <citation type="submission" date="2021-09" db="EMBL/GenBank/DDBJ databases">
        <authorList>
            <consortium name="AG Swart"/>
            <person name="Singh M."/>
            <person name="Singh A."/>
            <person name="Seah K."/>
            <person name="Emmerich C."/>
        </authorList>
    </citation>
    <scope>NUCLEOTIDE SEQUENCE</scope>
    <source>
        <strain evidence="1">ATCC30299</strain>
    </source>
</reference>
<dbReference type="AlphaFoldDB" id="A0AAU9JE66"/>
<dbReference type="EMBL" id="CAJZBQ010000035">
    <property type="protein sequence ID" value="CAG9323946.1"/>
    <property type="molecule type" value="Genomic_DNA"/>
</dbReference>
<comment type="caution">
    <text evidence="1">The sequence shown here is derived from an EMBL/GenBank/DDBJ whole genome shotgun (WGS) entry which is preliminary data.</text>
</comment>
<sequence length="83" mass="9754">MDYFSRYPRLLIHLDSILASFRLFNSPEVLKIQEAWLSPHFLASVWPNGLTVSSTGRDKTQWMKDAEWPCHFLPIRDRSCTKT</sequence>
<organism evidence="1 2">
    <name type="scientific">Blepharisma stoltei</name>
    <dbReference type="NCBI Taxonomy" id="1481888"/>
    <lineage>
        <taxon>Eukaryota</taxon>
        <taxon>Sar</taxon>
        <taxon>Alveolata</taxon>
        <taxon>Ciliophora</taxon>
        <taxon>Postciliodesmatophora</taxon>
        <taxon>Heterotrichea</taxon>
        <taxon>Heterotrichida</taxon>
        <taxon>Blepharismidae</taxon>
        <taxon>Blepharisma</taxon>
    </lineage>
</organism>
<name>A0AAU9JE66_9CILI</name>
<gene>
    <name evidence="1" type="ORF">BSTOLATCC_MIC34976</name>
</gene>